<proteinExistence type="inferred from homology"/>
<keyword evidence="6" id="KW-1185">Reference proteome</keyword>
<gene>
    <name evidence="5" type="ORF">QQ020_13050</name>
</gene>
<organism evidence="5 6">
    <name type="scientific">Agaribacillus aureus</name>
    <dbReference type="NCBI Taxonomy" id="3051825"/>
    <lineage>
        <taxon>Bacteria</taxon>
        <taxon>Pseudomonadati</taxon>
        <taxon>Bacteroidota</taxon>
        <taxon>Cytophagia</taxon>
        <taxon>Cytophagales</taxon>
        <taxon>Splendidivirgaceae</taxon>
        <taxon>Agaribacillus</taxon>
    </lineage>
</organism>
<evidence type="ECO:0000313" key="6">
    <source>
        <dbReference type="Proteomes" id="UP001172083"/>
    </source>
</evidence>
<name>A0ABT8L7L9_9BACT</name>
<dbReference type="Proteomes" id="UP001172083">
    <property type="component" value="Unassembled WGS sequence"/>
</dbReference>
<evidence type="ECO:0000256" key="3">
    <source>
        <dbReference type="RuleBase" id="RU000363"/>
    </source>
</evidence>
<dbReference type="SUPFAM" id="SSF51735">
    <property type="entry name" value="NAD(P)-binding Rossmann-fold domains"/>
    <property type="match status" value="1"/>
</dbReference>
<dbReference type="InterPro" id="IPR002347">
    <property type="entry name" value="SDR_fam"/>
</dbReference>
<reference evidence="5" key="1">
    <citation type="submission" date="2023-06" db="EMBL/GenBank/DDBJ databases">
        <title>Genomic of Agaribacillus aureum.</title>
        <authorList>
            <person name="Wang G."/>
        </authorList>
    </citation>
    <scope>NUCLEOTIDE SEQUENCE</scope>
    <source>
        <strain evidence="5">BMA12</strain>
    </source>
</reference>
<accession>A0ABT8L7L9</accession>
<dbReference type="InterPro" id="IPR036291">
    <property type="entry name" value="NAD(P)-bd_dom_sf"/>
</dbReference>
<dbReference type="CDD" id="cd05374">
    <property type="entry name" value="17beta-HSD-like_SDR_c"/>
    <property type="match status" value="1"/>
</dbReference>
<dbReference type="InterPro" id="IPR057326">
    <property type="entry name" value="KR_dom"/>
</dbReference>
<feature type="domain" description="Ketoreductase" evidence="4">
    <location>
        <begin position="5"/>
        <end position="187"/>
    </location>
</feature>
<dbReference type="Gene3D" id="3.40.50.720">
    <property type="entry name" value="NAD(P)-binding Rossmann-like Domain"/>
    <property type="match status" value="1"/>
</dbReference>
<dbReference type="SMART" id="SM00822">
    <property type="entry name" value="PKS_KR"/>
    <property type="match status" value="1"/>
</dbReference>
<protein>
    <submittedName>
        <fullName evidence="5">SDR family oxidoreductase</fullName>
        <ecNumber evidence="5">1.1.-.-</ecNumber>
    </submittedName>
</protein>
<dbReference type="InterPro" id="IPR051911">
    <property type="entry name" value="SDR_oxidoreductase"/>
</dbReference>
<dbReference type="PANTHER" id="PTHR43976">
    <property type="entry name" value="SHORT CHAIN DEHYDROGENASE"/>
    <property type="match status" value="1"/>
</dbReference>
<dbReference type="EC" id="1.1.-.-" evidence="5"/>
<dbReference type="RefSeq" id="WP_346758303.1">
    <property type="nucleotide sequence ID" value="NZ_JAUJEB010000001.1"/>
</dbReference>
<dbReference type="PRINTS" id="PR00080">
    <property type="entry name" value="SDRFAMILY"/>
</dbReference>
<comment type="caution">
    <text evidence="5">The sequence shown here is derived from an EMBL/GenBank/DDBJ whole genome shotgun (WGS) entry which is preliminary data.</text>
</comment>
<evidence type="ECO:0000256" key="2">
    <source>
        <dbReference type="ARBA" id="ARBA00023002"/>
    </source>
</evidence>
<dbReference type="EMBL" id="JAUJEB010000001">
    <property type="protein sequence ID" value="MDN5212987.1"/>
    <property type="molecule type" value="Genomic_DNA"/>
</dbReference>
<dbReference type="GO" id="GO:0016491">
    <property type="term" value="F:oxidoreductase activity"/>
    <property type="evidence" value="ECO:0007669"/>
    <property type="project" value="UniProtKB-KW"/>
</dbReference>
<dbReference type="InterPro" id="IPR020904">
    <property type="entry name" value="Sc_DH/Rdtase_CS"/>
</dbReference>
<keyword evidence="2 5" id="KW-0560">Oxidoreductase</keyword>
<dbReference type="PRINTS" id="PR00081">
    <property type="entry name" value="GDHRDH"/>
</dbReference>
<sequence>MITKKVWFVTGASKGLGLALVKKLLASNYHVAATSRNAASLINEIGAASETFLPLEMDVTDDNNVKGIIAKTINHFGTIDVVVNNAGFGQIGTLEELSDKEVKNSFDVNVFGSLNVIRHATPFLRKQASGHIFNISSIGGYVGNFPGFGLYCATKFAVAGFTEALAEEMNGFGVKVTLVYPGYFRTNFLSKGSVKTPINPITAYESAREAEQAHLNQIDGSQPNDPEKAAEVLIQVSEQEAPLVHLFLGKDAYHYAGAKIERIRSEMSGNEQLGTSTELVGESIN</sequence>
<dbReference type="PANTHER" id="PTHR43976:SF16">
    <property type="entry name" value="SHORT-CHAIN DEHYDROGENASE_REDUCTASE FAMILY PROTEIN"/>
    <property type="match status" value="1"/>
</dbReference>
<evidence type="ECO:0000259" key="4">
    <source>
        <dbReference type="SMART" id="SM00822"/>
    </source>
</evidence>
<evidence type="ECO:0000313" key="5">
    <source>
        <dbReference type="EMBL" id="MDN5212987.1"/>
    </source>
</evidence>
<evidence type="ECO:0000256" key="1">
    <source>
        <dbReference type="ARBA" id="ARBA00006484"/>
    </source>
</evidence>
<dbReference type="Pfam" id="PF00106">
    <property type="entry name" value="adh_short"/>
    <property type="match status" value="1"/>
</dbReference>
<dbReference type="PROSITE" id="PS00061">
    <property type="entry name" value="ADH_SHORT"/>
    <property type="match status" value="1"/>
</dbReference>
<comment type="similarity">
    <text evidence="1 3">Belongs to the short-chain dehydrogenases/reductases (SDR) family.</text>
</comment>